<keyword evidence="2" id="KW-1133">Transmembrane helix</keyword>
<dbReference type="AlphaFoldDB" id="A0A0U1DC74"/>
<name>A0A0U1DC74_9MYCO</name>
<feature type="transmembrane region" description="Helical" evidence="2">
    <location>
        <begin position="138"/>
        <end position="159"/>
    </location>
</feature>
<feature type="region of interest" description="Disordered" evidence="1">
    <location>
        <begin position="231"/>
        <end position="251"/>
    </location>
</feature>
<protein>
    <recommendedName>
        <fullName evidence="3">DUF2510 domain-containing protein</fullName>
    </recommendedName>
</protein>
<evidence type="ECO:0000313" key="4">
    <source>
        <dbReference type="EMBL" id="CQD12297.1"/>
    </source>
</evidence>
<organism evidence="4 5">
    <name type="scientific">Mycobacterium europaeum</name>
    <dbReference type="NCBI Taxonomy" id="761804"/>
    <lineage>
        <taxon>Bacteria</taxon>
        <taxon>Bacillati</taxon>
        <taxon>Actinomycetota</taxon>
        <taxon>Actinomycetes</taxon>
        <taxon>Mycobacteriales</taxon>
        <taxon>Mycobacteriaceae</taxon>
        <taxon>Mycobacterium</taxon>
        <taxon>Mycobacterium simiae complex</taxon>
    </lineage>
</organism>
<accession>A0A0U1DC74</accession>
<keyword evidence="5" id="KW-1185">Reference proteome</keyword>
<dbReference type="EMBL" id="CTEC01000001">
    <property type="protein sequence ID" value="CQD12297.1"/>
    <property type="molecule type" value="Genomic_DNA"/>
</dbReference>
<proteinExistence type="predicted"/>
<feature type="transmembrane region" description="Helical" evidence="2">
    <location>
        <begin position="166"/>
        <end position="189"/>
    </location>
</feature>
<evidence type="ECO:0000256" key="2">
    <source>
        <dbReference type="SAM" id="Phobius"/>
    </source>
</evidence>
<dbReference type="Pfam" id="PF10708">
    <property type="entry name" value="DUF2510"/>
    <property type="match status" value="1"/>
</dbReference>
<keyword evidence="2" id="KW-0812">Transmembrane</keyword>
<reference evidence="5" key="1">
    <citation type="submission" date="2015-03" db="EMBL/GenBank/DDBJ databases">
        <authorList>
            <person name="Urmite Genomes"/>
        </authorList>
    </citation>
    <scope>NUCLEOTIDE SEQUENCE [LARGE SCALE GENOMIC DNA]</scope>
    <source>
        <strain evidence="5">CSUR P1344</strain>
    </source>
</reference>
<evidence type="ECO:0000256" key="1">
    <source>
        <dbReference type="SAM" id="MobiDB-lite"/>
    </source>
</evidence>
<feature type="domain" description="DUF2510" evidence="3">
    <location>
        <begin position="50"/>
        <end position="72"/>
    </location>
</feature>
<dbReference type="Proteomes" id="UP000199601">
    <property type="component" value="Unassembled WGS sequence"/>
</dbReference>
<gene>
    <name evidence="4" type="ORF">BN000_02595</name>
</gene>
<feature type="transmembrane region" description="Helical" evidence="2">
    <location>
        <begin position="106"/>
        <end position="126"/>
    </location>
</feature>
<sequence>MPRLARKGSGEQNAITRPVSKTGKIACEDAALRWALVHRGKIVTTPAPWPGWYPDPEDADRHRCWDGTAWAQRQYGSISTGQFQAQGQTAIDVGPPHRNRKNSALAIARGISFIVLALSFGSILYPSATRWPTTVVDAYFLAAFTLCVVIFVLGVLSLVRPAAHPVYSVIAGATVIVIGVIGCILSVLHSHETDVSLMIILLFFGVSFAIGGAIATLLSGIILALQRHSRARPPAGPRPLGAQSGTLGSSD</sequence>
<dbReference type="InterPro" id="IPR018929">
    <property type="entry name" value="DUF2510"/>
</dbReference>
<evidence type="ECO:0000259" key="3">
    <source>
        <dbReference type="Pfam" id="PF10708"/>
    </source>
</evidence>
<feature type="transmembrane region" description="Helical" evidence="2">
    <location>
        <begin position="195"/>
        <end position="225"/>
    </location>
</feature>
<keyword evidence="2" id="KW-0472">Membrane</keyword>
<evidence type="ECO:0000313" key="5">
    <source>
        <dbReference type="Proteomes" id="UP000199601"/>
    </source>
</evidence>
<dbReference type="RefSeq" id="WP_141659191.1">
    <property type="nucleotide sequence ID" value="NZ_CTEC01000001.1"/>
</dbReference>